<gene>
    <name evidence="2" type="ORF">J5V48_03570</name>
</gene>
<evidence type="ECO:0000313" key="3">
    <source>
        <dbReference type="Proteomes" id="UP000731465"/>
    </source>
</evidence>
<evidence type="ECO:0000256" key="1">
    <source>
        <dbReference type="SAM" id="Coils"/>
    </source>
</evidence>
<dbReference type="Proteomes" id="UP000731465">
    <property type="component" value="Unassembled WGS sequence"/>
</dbReference>
<name>A0ABS7DFY2_9GAMM</name>
<reference evidence="2 3" key="1">
    <citation type="submission" date="2021-03" db="EMBL/GenBank/DDBJ databases">
        <title>Succinivibrio sp. nov. isolated from feces of cow.</title>
        <authorList>
            <person name="Choi J.-Y."/>
        </authorList>
    </citation>
    <scope>NUCLEOTIDE SEQUENCE [LARGE SCALE GENOMIC DNA]</scope>
    <source>
        <strain evidence="2 3">AGMB01872</strain>
    </source>
</reference>
<protein>
    <submittedName>
        <fullName evidence="2">Uncharacterized protein</fullName>
    </submittedName>
</protein>
<keyword evidence="1" id="KW-0175">Coiled coil</keyword>
<sequence>MAVEEKKFEIKSLKIGDSGLILGMTDDEINTHYKTPCIVPLAYIDANYSISGIINISDGKKNKLSIDRQEQDNFNKGLVGVWRYEVQENYNDHTKIWTKVTFVSDWIKVVSFPYSDVKDILKNLKDGIEEIFFNQNSNKETSVLLGTNSLNGQSVTCIEIKKEHFKRESNKLFLEGIEELSVFNLSCDSIIELKDPQNDNSPFFVYINKSLPSSSGTVSLLNDDQKKYIKTIKTINSIINFNLKADKYSKIEPLLNDLKNEIISNNIEFLTIDKSALNDIFDYLSHNPEQITFETNVIQEILKNNHEIKQNFITEAKDIIQDQIKEIESEKYNTEKELNDKKQELKNLEQSIEKKQTELDNLSIKENELKSFEENFIDALREKVDALKNKIPSSLADYYFYTQQNNNCETKNGMTTHTNSEIAYLKNYGIIEDSKDVITKDELLSLVEQYFKKNGINNNENSIFLFLSLLWCQKRNQNVLLIGTEAEKIALLYARFVMGKNPLKLDCANKYSPSIENELLTADSDIIIVRHPFDGKWVDKLSEFSSISDKFIIITYPFVEDLIVEPRSFFKNFFPILTTYITINDETINRDYNKIPAISYEKEDILSTLFNDNASSYRTSDINYISTIGLPQTEKNKYNELFVAINGLNLEITSIKEYFFLVLIFPLLIVFNKLKEIEKIDIQENIKDLIRDYIDEEY</sequence>
<dbReference type="RefSeq" id="WP_219937190.1">
    <property type="nucleotide sequence ID" value="NZ_JAGFNY010000008.1"/>
</dbReference>
<accession>A0ABS7DFY2</accession>
<comment type="caution">
    <text evidence="2">The sequence shown here is derived from an EMBL/GenBank/DDBJ whole genome shotgun (WGS) entry which is preliminary data.</text>
</comment>
<feature type="coiled-coil region" evidence="1">
    <location>
        <begin position="317"/>
        <end position="390"/>
    </location>
</feature>
<evidence type="ECO:0000313" key="2">
    <source>
        <dbReference type="EMBL" id="MBW7569969.1"/>
    </source>
</evidence>
<proteinExistence type="predicted"/>
<keyword evidence="3" id="KW-1185">Reference proteome</keyword>
<organism evidence="2 3">
    <name type="scientific">Succinivibrio faecicola</name>
    <dbReference type="NCBI Taxonomy" id="2820300"/>
    <lineage>
        <taxon>Bacteria</taxon>
        <taxon>Pseudomonadati</taxon>
        <taxon>Pseudomonadota</taxon>
        <taxon>Gammaproteobacteria</taxon>
        <taxon>Aeromonadales</taxon>
        <taxon>Succinivibrionaceae</taxon>
        <taxon>Succinivibrio</taxon>
    </lineage>
</organism>
<dbReference type="EMBL" id="JAGFNY010000008">
    <property type="protein sequence ID" value="MBW7569969.1"/>
    <property type="molecule type" value="Genomic_DNA"/>
</dbReference>